<reference evidence="8 9" key="1">
    <citation type="submission" date="2018-08" db="EMBL/GenBank/DDBJ databases">
        <title>Genome sequence of strict halophilic Halobacillus trueperi SS1 isolated from Lunsu, a salty water body of North West Himalayas.</title>
        <authorList>
            <person name="Gupta S."/>
            <person name="Sharma P."/>
            <person name="Dev K."/>
            <person name="Baumler D."/>
            <person name="Sourirajan A."/>
        </authorList>
    </citation>
    <scope>NUCLEOTIDE SEQUENCE [LARGE SCALE GENOMIC DNA]</scope>
    <source>
        <strain evidence="8 9">SS1</strain>
    </source>
</reference>
<dbReference type="EMBL" id="QTLC01000028">
    <property type="protein sequence ID" value="RDY71524.1"/>
    <property type="molecule type" value="Genomic_DNA"/>
</dbReference>
<keyword evidence="8" id="KW-0969">Cilium</keyword>
<evidence type="ECO:0000256" key="2">
    <source>
        <dbReference type="ARBA" id="ARBA00022490"/>
    </source>
</evidence>
<organism evidence="8 9">
    <name type="scientific">Halobacillus trueperi</name>
    <dbReference type="NCBI Taxonomy" id="156205"/>
    <lineage>
        <taxon>Bacteria</taxon>
        <taxon>Bacillati</taxon>
        <taxon>Bacillota</taxon>
        <taxon>Bacilli</taxon>
        <taxon>Bacillales</taxon>
        <taxon>Bacillaceae</taxon>
        <taxon>Halobacillus</taxon>
    </lineage>
</organism>
<evidence type="ECO:0000256" key="6">
    <source>
        <dbReference type="ARBA" id="ARBA00093785"/>
    </source>
</evidence>
<keyword evidence="4" id="KW-0143">Chaperone</keyword>
<name>A0A3D8VQ50_9BACI</name>
<evidence type="ECO:0000256" key="7">
    <source>
        <dbReference type="ARBA" id="ARBA00093797"/>
    </source>
</evidence>
<keyword evidence="3" id="KW-1005">Bacterial flagellum biogenesis</keyword>
<proteinExistence type="inferred from homology"/>
<keyword evidence="8" id="KW-0966">Cell projection</keyword>
<comment type="subcellular location">
    <subcellularLocation>
        <location evidence="1">Cytoplasm</location>
        <location evidence="1">Cytosol</location>
    </subcellularLocation>
</comment>
<dbReference type="Proteomes" id="UP000257032">
    <property type="component" value="Unassembled WGS sequence"/>
</dbReference>
<evidence type="ECO:0000313" key="9">
    <source>
        <dbReference type="Proteomes" id="UP000257032"/>
    </source>
</evidence>
<dbReference type="InterPro" id="IPR008622">
    <property type="entry name" value="FliT"/>
</dbReference>
<evidence type="ECO:0000256" key="4">
    <source>
        <dbReference type="ARBA" id="ARBA00023186"/>
    </source>
</evidence>
<keyword evidence="2" id="KW-0963">Cytoplasm</keyword>
<evidence type="ECO:0000256" key="3">
    <source>
        <dbReference type="ARBA" id="ARBA00022795"/>
    </source>
</evidence>
<gene>
    <name evidence="8" type="ORF">DXT76_05740</name>
</gene>
<protein>
    <recommendedName>
        <fullName evidence="7">Flagellar protein FliT</fullName>
    </recommendedName>
</protein>
<comment type="caution">
    <text evidence="8">The sequence shown here is derived from an EMBL/GenBank/DDBJ whole genome shotgun (WGS) entry which is preliminary data.</text>
</comment>
<keyword evidence="8" id="KW-0282">Flagellum</keyword>
<evidence type="ECO:0000313" key="8">
    <source>
        <dbReference type="EMBL" id="RDY71524.1"/>
    </source>
</evidence>
<evidence type="ECO:0000256" key="5">
    <source>
        <dbReference type="ARBA" id="ARBA00093765"/>
    </source>
</evidence>
<evidence type="ECO:0000256" key="1">
    <source>
        <dbReference type="ARBA" id="ARBA00004514"/>
    </source>
</evidence>
<dbReference type="AlphaFoldDB" id="A0A3D8VQ50"/>
<comment type="function">
    <text evidence="5">May act as an export chaperone for the filament capping protein FliD.</text>
</comment>
<comment type="similarity">
    <text evidence="6">Belongs to the bacillales FliT family.</text>
</comment>
<accession>A0A3D8VQ50</accession>
<sequence length="116" mass="13757">MSGWTDFLSITKELDELVHHPIHEKNRASIVEQVDVLLDKREARLKDLPQPSHEEKELVQEVIHRDLKVNQKLEFLFDGLKRDMRNMKKQKASKQRYINPYQSVSGYDGTYVDHKK</sequence>
<dbReference type="Pfam" id="PF05400">
    <property type="entry name" value="FliT"/>
    <property type="match status" value="1"/>
</dbReference>
<dbReference type="RefSeq" id="WP_115893618.1">
    <property type="nucleotide sequence ID" value="NZ_QTLC01000028.1"/>
</dbReference>